<accession>A0ABQ5I603</accession>
<evidence type="ECO:0000313" key="2">
    <source>
        <dbReference type="Proteomes" id="UP001151760"/>
    </source>
</evidence>
<organism evidence="1 2">
    <name type="scientific">Tanacetum coccineum</name>
    <dbReference type="NCBI Taxonomy" id="301880"/>
    <lineage>
        <taxon>Eukaryota</taxon>
        <taxon>Viridiplantae</taxon>
        <taxon>Streptophyta</taxon>
        <taxon>Embryophyta</taxon>
        <taxon>Tracheophyta</taxon>
        <taxon>Spermatophyta</taxon>
        <taxon>Magnoliopsida</taxon>
        <taxon>eudicotyledons</taxon>
        <taxon>Gunneridae</taxon>
        <taxon>Pentapetalae</taxon>
        <taxon>asterids</taxon>
        <taxon>campanulids</taxon>
        <taxon>Asterales</taxon>
        <taxon>Asteraceae</taxon>
        <taxon>Asteroideae</taxon>
        <taxon>Anthemideae</taxon>
        <taxon>Anthemidinae</taxon>
        <taxon>Tanacetum</taxon>
    </lineage>
</organism>
<comment type="caution">
    <text evidence="1">The sequence shown here is derived from an EMBL/GenBank/DDBJ whole genome shotgun (WGS) entry which is preliminary data.</text>
</comment>
<sequence length="189" mass="20594">MSGLIDSPSPSTGQSFGNVNAVFSQFEVRIAFAKILDLSFIGNTLKFLKLEAEISKQNRNLDAQINIMKVLSVGSTEGSCDQQALETDRIQLKDMITSLRIQLDGLKVENLNNVCAACNKSFVIANHTDCLVMCDGSVNVKPHQTKRFNANYTTAGKNGNPIKSLETPLANLLLIATSWMPTGKAFLII</sequence>
<reference evidence="1" key="1">
    <citation type="journal article" date="2022" name="Int. J. Mol. Sci.">
        <title>Draft Genome of Tanacetum Coccineum: Genomic Comparison of Closely Related Tanacetum-Family Plants.</title>
        <authorList>
            <person name="Yamashiro T."/>
            <person name="Shiraishi A."/>
            <person name="Nakayama K."/>
            <person name="Satake H."/>
        </authorList>
    </citation>
    <scope>NUCLEOTIDE SEQUENCE</scope>
</reference>
<dbReference type="Proteomes" id="UP001151760">
    <property type="component" value="Unassembled WGS sequence"/>
</dbReference>
<keyword evidence="2" id="KW-1185">Reference proteome</keyword>
<evidence type="ECO:0000313" key="1">
    <source>
        <dbReference type="EMBL" id="GJT95503.1"/>
    </source>
</evidence>
<name>A0ABQ5I603_9ASTR</name>
<reference evidence="1" key="2">
    <citation type="submission" date="2022-01" db="EMBL/GenBank/DDBJ databases">
        <authorList>
            <person name="Yamashiro T."/>
            <person name="Shiraishi A."/>
            <person name="Satake H."/>
            <person name="Nakayama K."/>
        </authorList>
    </citation>
    <scope>NUCLEOTIDE SEQUENCE</scope>
</reference>
<protein>
    <submittedName>
        <fullName evidence="1">Uncharacterized protein</fullName>
    </submittedName>
</protein>
<proteinExistence type="predicted"/>
<gene>
    <name evidence="1" type="ORF">Tco_1091021</name>
</gene>
<dbReference type="EMBL" id="BQNB010020395">
    <property type="protein sequence ID" value="GJT95503.1"/>
    <property type="molecule type" value="Genomic_DNA"/>
</dbReference>